<sequence length="422" mass="46681">MKAKQLLTTFFLPTLGTTLTTPVQTGLDVLIANNYTQLSGRKVLILTNPTGITPNLELGVDVMHRSGQVDLAGVLGPEHGFRGTAQAGGSEGTFTDELTGLTVYDAYNVNTSTLISYIRDSKADTVVYDIQDVGVRFYTYTWAMYDTMLAAALTNTKFVVLDRPNPITGLNAFGPVLKERYSSYVGRKPIAQAHGMTSGELARMFVGQGWIKQDANGSDLTLEVVKMDGWERKMSWAETGLHWVLPSPNMPTPDTALIYPGAGMFEGTNMSEGRGTTRPFELLGAPFGNTTWVVKMRELDIPNTNYRFACFTPTTSKFKSRISCGVQSYITLTDQGDYERFDPVYLGTSLLWTAKHLYTSGTKDGFEWLKTEDTGEYNVDLLVGSPLIREGIDAGLSPEDIQKQWMKGLEEFKGDRGKYLLY</sequence>
<reference evidence="5" key="1">
    <citation type="submission" date="2017-02" db="EMBL/GenBank/DDBJ databases">
        <authorList>
            <person name="Tafer H."/>
            <person name="Lopandic K."/>
        </authorList>
    </citation>
    <scope>NUCLEOTIDE SEQUENCE [LARGE SCALE GENOMIC DNA]</scope>
    <source>
        <strain evidence="5">CBS 366.77</strain>
    </source>
</reference>
<dbReference type="OrthoDB" id="2017677at2759"/>
<feature type="chain" id="PRO_5017472620" evidence="1">
    <location>
        <begin position="21"/>
        <end position="422"/>
    </location>
</feature>
<dbReference type="Proteomes" id="UP000266188">
    <property type="component" value="Unassembled WGS sequence"/>
</dbReference>
<evidence type="ECO:0000259" key="3">
    <source>
        <dbReference type="Pfam" id="PF20732"/>
    </source>
</evidence>
<feature type="domain" description="Peptidoglycan beta-N-acetylmuramidase NamZ C-terminal" evidence="3">
    <location>
        <begin position="257"/>
        <end position="422"/>
    </location>
</feature>
<gene>
    <name evidence="4" type="ORF">PHISCL_05844</name>
</gene>
<dbReference type="PIRSF" id="PIRSF016719">
    <property type="entry name" value="UCP016719"/>
    <property type="match status" value="1"/>
</dbReference>
<dbReference type="PANTHER" id="PTHR42915">
    <property type="entry name" value="HYPOTHETICAL 460 KDA PROTEIN IN FEUA-SIGW INTERGENIC REGION [PRECURSOR]"/>
    <property type="match status" value="1"/>
</dbReference>
<evidence type="ECO:0000313" key="4">
    <source>
        <dbReference type="EMBL" id="RJE21825.1"/>
    </source>
</evidence>
<dbReference type="InterPro" id="IPR048502">
    <property type="entry name" value="NamZ_N"/>
</dbReference>
<organism evidence="4 5">
    <name type="scientific">Aspergillus sclerotialis</name>
    <dbReference type="NCBI Taxonomy" id="2070753"/>
    <lineage>
        <taxon>Eukaryota</taxon>
        <taxon>Fungi</taxon>
        <taxon>Dikarya</taxon>
        <taxon>Ascomycota</taxon>
        <taxon>Pezizomycotina</taxon>
        <taxon>Eurotiomycetes</taxon>
        <taxon>Eurotiomycetidae</taxon>
        <taxon>Eurotiales</taxon>
        <taxon>Aspergillaceae</taxon>
        <taxon>Aspergillus</taxon>
        <taxon>Aspergillus subgen. Polypaecilum</taxon>
    </lineage>
</organism>
<dbReference type="PANTHER" id="PTHR42915:SF1">
    <property type="entry name" value="PEPTIDOGLYCAN BETA-N-ACETYLMURAMIDASE NAMZ"/>
    <property type="match status" value="1"/>
</dbReference>
<evidence type="ECO:0000259" key="2">
    <source>
        <dbReference type="Pfam" id="PF07075"/>
    </source>
</evidence>
<dbReference type="Gene3D" id="3.90.1150.140">
    <property type="match status" value="1"/>
</dbReference>
<keyword evidence="1" id="KW-0732">Signal</keyword>
<evidence type="ECO:0000313" key="5">
    <source>
        <dbReference type="Proteomes" id="UP000266188"/>
    </source>
</evidence>
<dbReference type="STRING" id="2070753.A0A3A2ZV00"/>
<dbReference type="InterPro" id="IPR008302">
    <property type="entry name" value="NamZ"/>
</dbReference>
<dbReference type="Pfam" id="PF07075">
    <property type="entry name" value="NamZ_N"/>
    <property type="match status" value="1"/>
</dbReference>
<dbReference type="Gene3D" id="3.40.50.12170">
    <property type="entry name" value="Uncharacterised protein PF07075, DUF1343"/>
    <property type="match status" value="1"/>
</dbReference>
<feature type="domain" description="Peptidoglycan beta-N-acetylmuramidase NamZ N-terminal" evidence="2">
    <location>
        <begin position="43"/>
        <end position="253"/>
    </location>
</feature>
<dbReference type="InterPro" id="IPR048503">
    <property type="entry name" value="NamZ_C"/>
</dbReference>
<accession>A0A3A2ZV00</accession>
<dbReference type="AlphaFoldDB" id="A0A3A2ZV00"/>
<proteinExistence type="predicted"/>
<dbReference type="GO" id="GO:0033922">
    <property type="term" value="F:peptidoglycan beta-N-acetylmuramidase activity"/>
    <property type="evidence" value="ECO:0007669"/>
    <property type="project" value="InterPro"/>
</dbReference>
<feature type="signal peptide" evidence="1">
    <location>
        <begin position="1"/>
        <end position="20"/>
    </location>
</feature>
<dbReference type="Pfam" id="PF20732">
    <property type="entry name" value="NamZ_C"/>
    <property type="match status" value="1"/>
</dbReference>
<protein>
    <submittedName>
        <fullName evidence="4">Uncharacterized protein</fullName>
    </submittedName>
</protein>
<name>A0A3A2ZV00_9EURO</name>
<keyword evidence="5" id="KW-1185">Reference proteome</keyword>
<comment type="caution">
    <text evidence="4">The sequence shown here is derived from an EMBL/GenBank/DDBJ whole genome shotgun (WGS) entry which is preliminary data.</text>
</comment>
<evidence type="ECO:0000256" key="1">
    <source>
        <dbReference type="SAM" id="SignalP"/>
    </source>
</evidence>
<dbReference type="EMBL" id="MVGC01000203">
    <property type="protein sequence ID" value="RJE21825.1"/>
    <property type="molecule type" value="Genomic_DNA"/>
</dbReference>